<dbReference type="SUPFAM" id="SSF53955">
    <property type="entry name" value="Lysozyme-like"/>
    <property type="match status" value="1"/>
</dbReference>
<dbReference type="Proteomes" id="UP000294743">
    <property type="component" value="Unassembled WGS sequence"/>
</dbReference>
<dbReference type="InterPro" id="IPR036950">
    <property type="entry name" value="PBP_transglycosylase"/>
</dbReference>
<evidence type="ECO:0000256" key="12">
    <source>
        <dbReference type="ARBA" id="ARBA00023136"/>
    </source>
</evidence>
<accession>A0A4R7ZS46</accession>
<keyword evidence="10" id="KW-0133">Cell shape</keyword>
<dbReference type="RefSeq" id="WP_134168837.1">
    <property type="nucleotide sequence ID" value="NZ_SODD01000010.1"/>
</dbReference>
<dbReference type="PANTHER" id="PTHR32282">
    <property type="entry name" value="BINDING PROTEIN TRANSPEPTIDASE, PUTATIVE-RELATED"/>
    <property type="match status" value="1"/>
</dbReference>
<comment type="caution">
    <text evidence="18">The sequence shown here is derived from an EMBL/GenBank/DDBJ whole genome shotgun (WGS) entry which is preliminary data.</text>
</comment>
<dbReference type="GO" id="GO:0006508">
    <property type="term" value="P:proteolysis"/>
    <property type="evidence" value="ECO:0007669"/>
    <property type="project" value="UniProtKB-KW"/>
</dbReference>
<evidence type="ECO:0000313" key="18">
    <source>
        <dbReference type="EMBL" id="TDW20789.1"/>
    </source>
</evidence>
<evidence type="ECO:0000256" key="9">
    <source>
        <dbReference type="ARBA" id="ARBA00022801"/>
    </source>
</evidence>
<dbReference type="OrthoDB" id="9766909at2"/>
<keyword evidence="13" id="KW-0511">Multifunctional enzyme</keyword>
<comment type="catalytic activity">
    <reaction evidence="16">
        <text>[GlcNAc-(1-&gt;4)-Mur2Ac(oyl-L-Ala-gamma-D-Glu-L-Lys-D-Ala-D-Ala)](n)-di-trans,octa-cis-undecaprenyl diphosphate + beta-D-GlcNAc-(1-&gt;4)-Mur2Ac(oyl-L-Ala-gamma-D-Glu-L-Lys-D-Ala-D-Ala)-di-trans,octa-cis-undecaprenyl diphosphate = [GlcNAc-(1-&gt;4)-Mur2Ac(oyl-L-Ala-gamma-D-Glu-L-Lys-D-Ala-D-Ala)](n+1)-di-trans,octa-cis-undecaprenyl diphosphate + di-trans,octa-cis-undecaprenyl diphosphate + H(+)</text>
        <dbReference type="Rhea" id="RHEA:23708"/>
        <dbReference type="Rhea" id="RHEA-COMP:9602"/>
        <dbReference type="Rhea" id="RHEA-COMP:9603"/>
        <dbReference type="ChEBI" id="CHEBI:15378"/>
        <dbReference type="ChEBI" id="CHEBI:58405"/>
        <dbReference type="ChEBI" id="CHEBI:60033"/>
        <dbReference type="ChEBI" id="CHEBI:78435"/>
        <dbReference type="EC" id="2.4.99.28"/>
    </reaction>
</comment>
<keyword evidence="6" id="KW-0645">Protease</keyword>
<sequence length="231" mass="26100">MLKFIRRVILTLIIIAILVVGAFALIGYVGYKDVVDKVSIEEKVNQLRSQDTYVTLDEISQPMQDAVVAIEDHRFYDHGGIDYYALMRSVVVNLSGTGNQGGSTLTQQLAKNFYFMEDNTSLRKISEAYVAKALEDNYSKDEILEMYVNIVYYGDNHYGIYEASTGYYNVLPSELNLAQASVLAGLPQAPSVYALSNHNPQTQERQRMVLKAMLDYKYINQSEYEAVINSI</sequence>
<organism evidence="18 19">
    <name type="scientific">Breznakia blatticola</name>
    <dbReference type="NCBI Taxonomy" id="1754012"/>
    <lineage>
        <taxon>Bacteria</taxon>
        <taxon>Bacillati</taxon>
        <taxon>Bacillota</taxon>
        <taxon>Erysipelotrichia</taxon>
        <taxon>Erysipelotrichales</taxon>
        <taxon>Erysipelotrichaceae</taxon>
        <taxon>Breznakia</taxon>
    </lineage>
</organism>
<dbReference type="InterPro" id="IPR023346">
    <property type="entry name" value="Lysozyme-like_dom_sf"/>
</dbReference>
<evidence type="ECO:0000256" key="7">
    <source>
        <dbReference type="ARBA" id="ARBA00022676"/>
    </source>
</evidence>
<comment type="similarity">
    <text evidence="3">In the N-terminal section; belongs to the glycosyltransferase 51 family.</text>
</comment>
<keyword evidence="5" id="KW-0121">Carboxypeptidase</keyword>
<evidence type="ECO:0000256" key="11">
    <source>
        <dbReference type="ARBA" id="ARBA00022984"/>
    </source>
</evidence>
<keyword evidence="14" id="KW-0961">Cell wall biogenesis/degradation</keyword>
<gene>
    <name evidence="18" type="ORF">EDD63_1109</name>
</gene>
<name>A0A4R7ZS46_9FIRM</name>
<dbReference type="PANTHER" id="PTHR32282:SF11">
    <property type="entry name" value="PENICILLIN-BINDING PROTEIN 1B"/>
    <property type="match status" value="1"/>
</dbReference>
<keyword evidence="4" id="KW-1003">Cell membrane</keyword>
<dbReference type="Pfam" id="PF00912">
    <property type="entry name" value="Transgly"/>
    <property type="match status" value="1"/>
</dbReference>
<evidence type="ECO:0000256" key="4">
    <source>
        <dbReference type="ARBA" id="ARBA00022475"/>
    </source>
</evidence>
<feature type="domain" description="Glycosyl transferase family 51" evidence="17">
    <location>
        <begin position="47"/>
        <end position="213"/>
    </location>
</feature>
<dbReference type="InterPro" id="IPR050396">
    <property type="entry name" value="Glycosyltr_51/Transpeptidase"/>
</dbReference>
<dbReference type="AlphaFoldDB" id="A0A4R7ZS46"/>
<dbReference type="Gene3D" id="1.10.3810.10">
    <property type="entry name" value="Biosynthetic peptidoglycan transglycosylase-like"/>
    <property type="match status" value="1"/>
</dbReference>
<keyword evidence="11" id="KW-0573">Peptidoglycan synthesis</keyword>
<keyword evidence="19" id="KW-1185">Reference proteome</keyword>
<dbReference type="GO" id="GO:0009002">
    <property type="term" value="F:serine-type D-Ala-D-Ala carboxypeptidase activity"/>
    <property type="evidence" value="ECO:0007669"/>
    <property type="project" value="UniProtKB-EC"/>
</dbReference>
<dbReference type="GO" id="GO:0071555">
    <property type="term" value="P:cell wall organization"/>
    <property type="evidence" value="ECO:0007669"/>
    <property type="project" value="UniProtKB-KW"/>
</dbReference>
<reference evidence="18 19" key="1">
    <citation type="submission" date="2019-03" db="EMBL/GenBank/DDBJ databases">
        <title>Genomic Encyclopedia of Type Strains, Phase IV (KMG-IV): sequencing the most valuable type-strain genomes for metagenomic binning, comparative biology and taxonomic classification.</title>
        <authorList>
            <person name="Goeker M."/>
        </authorList>
    </citation>
    <scope>NUCLEOTIDE SEQUENCE [LARGE SCALE GENOMIC DNA]</scope>
    <source>
        <strain evidence="18 19">DSM 28867</strain>
    </source>
</reference>
<evidence type="ECO:0000256" key="15">
    <source>
        <dbReference type="ARBA" id="ARBA00034000"/>
    </source>
</evidence>
<evidence type="ECO:0000256" key="3">
    <source>
        <dbReference type="ARBA" id="ARBA00007739"/>
    </source>
</evidence>
<keyword evidence="9" id="KW-0378">Hydrolase</keyword>
<keyword evidence="12" id="KW-0472">Membrane</keyword>
<evidence type="ECO:0000256" key="14">
    <source>
        <dbReference type="ARBA" id="ARBA00023316"/>
    </source>
</evidence>
<dbReference type="GO" id="GO:0008955">
    <property type="term" value="F:peptidoglycan glycosyltransferase activity"/>
    <property type="evidence" value="ECO:0007669"/>
    <property type="project" value="UniProtKB-EC"/>
</dbReference>
<protein>
    <submittedName>
        <fullName evidence="18">Transglycosylase</fullName>
    </submittedName>
</protein>
<dbReference type="InterPro" id="IPR001264">
    <property type="entry name" value="Glyco_trans_51"/>
</dbReference>
<evidence type="ECO:0000256" key="6">
    <source>
        <dbReference type="ARBA" id="ARBA00022670"/>
    </source>
</evidence>
<dbReference type="GO" id="GO:0030288">
    <property type="term" value="C:outer membrane-bounded periplasmic space"/>
    <property type="evidence" value="ECO:0007669"/>
    <property type="project" value="TreeGrafter"/>
</dbReference>
<evidence type="ECO:0000256" key="8">
    <source>
        <dbReference type="ARBA" id="ARBA00022679"/>
    </source>
</evidence>
<evidence type="ECO:0000256" key="13">
    <source>
        <dbReference type="ARBA" id="ARBA00023268"/>
    </source>
</evidence>
<evidence type="ECO:0000313" key="19">
    <source>
        <dbReference type="Proteomes" id="UP000294743"/>
    </source>
</evidence>
<evidence type="ECO:0000256" key="2">
    <source>
        <dbReference type="ARBA" id="ARBA00007090"/>
    </source>
</evidence>
<dbReference type="FunFam" id="1.10.3810.10:FF:000001">
    <property type="entry name" value="Penicillin-binding protein 1A"/>
    <property type="match status" value="1"/>
</dbReference>
<evidence type="ECO:0000256" key="5">
    <source>
        <dbReference type="ARBA" id="ARBA00022645"/>
    </source>
</evidence>
<evidence type="ECO:0000256" key="16">
    <source>
        <dbReference type="ARBA" id="ARBA00049902"/>
    </source>
</evidence>
<dbReference type="GO" id="GO:0005886">
    <property type="term" value="C:plasma membrane"/>
    <property type="evidence" value="ECO:0007669"/>
    <property type="project" value="UniProtKB-SubCell"/>
</dbReference>
<dbReference type="GO" id="GO:0009252">
    <property type="term" value="P:peptidoglycan biosynthetic process"/>
    <property type="evidence" value="ECO:0007669"/>
    <property type="project" value="UniProtKB-KW"/>
</dbReference>
<evidence type="ECO:0000259" key="17">
    <source>
        <dbReference type="Pfam" id="PF00912"/>
    </source>
</evidence>
<dbReference type="GO" id="GO:0008360">
    <property type="term" value="P:regulation of cell shape"/>
    <property type="evidence" value="ECO:0007669"/>
    <property type="project" value="UniProtKB-KW"/>
</dbReference>
<dbReference type="EMBL" id="SODD01000010">
    <property type="protein sequence ID" value="TDW20789.1"/>
    <property type="molecule type" value="Genomic_DNA"/>
</dbReference>
<comment type="catalytic activity">
    <reaction evidence="15">
        <text>Preferential cleavage: (Ac)2-L-Lys-D-Ala-|-D-Ala. Also transpeptidation of peptidyl-alanyl moieties that are N-acyl substituents of D-alanine.</text>
        <dbReference type="EC" id="3.4.16.4"/>
    </reaction>
</comment>
<keyword evidence="7" id="KW-0328">Glycosyltransferase</keyword>
<keyword evidence="8" id="KW-0808">Transferase</keyword>
<evidence type="ECO:0000256" key="1">
    <source>
        <dbReference type="ARBA" id="ARBA00004236"/>
    </source>
</evidence>
<proteinExistence type="inferred from homology"/>
<comment type="similarity">
    <text evidence="2">In the C-terminal section; belongs to the transpeptidase family.</text>
</comment>
<comment type="subcellular location">
    <subcellularLocation>
        <location evidence="1">Cell membrane</location>
    </subcellularLocation>
</comment>
<evidence type="ECO:0000256" key="10">
    <source>
        <dbReference type="ARBA" id="ARBA00022960"/>
    </source>
</evidence>